<dbReference type="RefSeq" id="XP_022824732.1">
    <property type="nucleotide sequence ID" value="XM_022968964.1"/>
</dbReference>
<dbReference type="OrthoDB" id="7433834at2759"/>
<evidence type="ECO:0000313" key="1">
    <source>
        <dbReference type="Proteomes" id="UP000301870"/>
    </source>
</evidence>
<gene>
    <name evidence="2" type="primary">LOC111355191</name>
</gene>
<name>A0A9J7EAY6_SPOLT</name>
<organism evidence="1 2">
    <name type="scientific">Spodoptera litura</name>
    <name type="common">Asian cotton leafworm</name>
    <dbReference type="NCBI Taxonomy" id="69820"/>
    <lineage>
        <taxon>Eukaryota</taxon>
        <taxon>Metazoa</taxon>
        <taxon>Ecdysozoa</taxon>
        <taxon>Arthropoda</taxon>
        <taxon>Hexapoda</taxon>
        <taxon>Insecta</taxon>
        <taxon>Pterygota</taxon>
        <taxon>Neoptera</taxon>
        <taxon>Endopterygota</taxon>
        <taxon>Lepidoptera</taxon>
        <taxon>Glossata</taxon>
        <taxon>Ditrysia</taxon>
        <taxon>Noctuoidea</taxon>
        <taxon>Noctuidae</taxon>
        <taxon>Amphipyrinae</taxon>
        <taxon>Spodoptera</taxon>
    </lineage>
</organism>
<dbReference type="Proteomes" id="UP000301870">
    <property type="component" value="Chromosome 2"/>
</dbReference>
<dbReference type="KEGG" id="sliu:111355191"/>
<accession>A0A9J7EAY6</accession>
<dbReference type="AlphaFoldDB" id="A0A9J7EAY6"/>
<dbReference type="GeneID" id="111355191"/>
<protein>
    <submittedName>
        <fullName evidence="2">Uncharacterized protein LOC111355191 isoform X1</fullName>
    </submittedName>
</protein>
<keyword evidence="1" id="KW-1185">Reference proteome</keyword>
<evidence type="ECO:0000313" key="2">
    <source>
        <dbReference type="RefSeq" id="XP_022824732.1"/>
    </source>
</evidence>
<sequence length="151" mass="17076">MASERNISYREMPFCVNAPCHDFYIYIDLKDVAGKCHIFGDQVMKCRTIGILESINGRFYLTDLNEAEGQSEPLVQVSVVYLKSSPQSTVIPYPVQVFGTLLWKNRPVIFAKILQVITVSTAIRMKNVLGSITSMYLAKSIPEHEEQQDPT</sequence>
<reference evidence="2" key="1">
    <citation type="submission" date="2025-08" db="UniProtKB">
        <authorList>
            <consortium name="RefSeq"/>
        </authorList>
    </citation>
    <scope>IDENTIFICATION</scope>
    <source>
        <strain evidence="2">Ishihara</strain>
        <tissue evidence="2">Whole body</tissue>
    </source>
</reference>
<proteinExistence type="predicted"/>